<comment type="caution">
    <text evidence="2">The sequence shown here is derived from an EMBL/GenBank/DDBJ whole genome shotgun (WGS) entry which is preliminary data.</text>
</comment>
<gene>
    <name evidence="2" type="ORF">Afe05nite_24380</name>
</gene>
<feature type="compositionally biased region" description="Basic and acidic residues" evidence="1">
    <location>
        <begin position="73"/>
        <end position="83"/>
    </location>
</feature>
<proteinExistence type="predicted"/>
<evidence type="ECO:0000256" key="1">
    <source>
        <dbReference type="SAM" id="MobiDB-lite"/>
    </source>
</evidence>
<dbReference type="Proteomes" id="UP000598174">
    <property type="component" value="Unassembled WGS sequence"/>
</dbReference>
<evidence type="ECO:0000313" key="2">
    <source>
        <dbReference type="EMBL" id="GIE10598.1"/>
    </source>
</evidence>
<reference evidence="2" key="1">
    <citation type="submission" date="2021-01" db="EMBL/GenBank/DDBJ databases">
        <title>Whole genome shotgun sequence of Actinoplanes ferrugineus NBRC 15555.</title>
        <authorList>
            <person name="Komaki H."/>
            <person name="Tamura T."/>
        </authorList>
    </citation>
    <scope>NUCLEOTIDE SEQUENCE</scope>
    <source>
        <strain evidence="2">NBRC 15555</strain>
    </source>
</reference>
<keyword evidence="3" id="KW-1185">Reference proteome</keyword>
<name>A0A919IYK4_9ACTN</name>
<dbReference type="AlphaFoldDB" id="A0A919IYK4"/>
<feature type="region of interest" description="Disordered" evidence="1">
    <location>
        <begin position="1"/>
        <end position="83"/>
    </location>
</feature>
<protein>
    <submittedName>
        <fullName evidence="2">Uncharacterized protein</fullName>
    </submittedName>
</protein>
<sequence>MGRKEWLPSRRVRRRSGTAVPGCRTTRALPSVHGPVPDRRRSETPVQHLPRRVDPARIRPGRFTGCGGTSEIQHGEIGKTYGE</sequence>
<dbReference type="EMBL" id="BOMM01000016">
    <property type="protein sequence ID" value="GIE10598.1"/>
    <property type="molecule type" value="Genomic_DNA"/>
</dbReference>
<organism evidence="2 3">
    <name type="scientific">Paractinoplanes ferrugineus</name>
    <dbReference type="NCBI Taxonomy" id="113564"/>
    <lineage>
        <taxon>Bacteria</taxon>
        <taxon>Bacillati</taxon>
        <taxon>Actinomycetota</taxon>
        <taxon>Actinomycetes</taxon>
        <taxon>Micromonosporales</taxon>
        <taxon>Micromonosporaceae</taxon>
        <taxon>Paractinoplanes</taxon>
    </lineage>
</organism>
<evidence type="ECO:0000313" key="3">
    <source>
        <dbReference type="Proteomes" id="UP000598174"/>
    </source>
</evidence>
<accession>A0A919IYK4</accession>